<evidence type="ECO:0000313" key="3">
    <source>
        <dbReference type="EMBL" id="CAL5220409.1"/>
    </source>
</evidence>
<reference evidence="3 4" key="1">
    <citation type="submission" date="2024-06" db="EMBL/GenBank/DDBJ databases">
        <authorList>
            <person name="Kraege A."/>
            <person name="Thomma B."/>
        </authorList>
    </citation>
    <scope>NUCLEOTIDE SEQUENCE [LARGE SCALE GENOMIC DNA]</scope>
</reference>
<protein>
    <submittedName>
        <fullName evidence="3">G2420 protein</fullName>
    </submittedName>
</protein>
<proteinExistence type="predicted"/>
<sequence>MVSEACQQYMQHVDAAAAHSGPAQDVLSILEAAQQAAEAQKESKGGPLEDLLMDAALRLHAALTDLAHSLMAEPHSSMATAIAGVTPRALTEDAASQQLLAQEQALDMLCCAVDKAREGKHQYLSGTLHNVAKALAHAQPQPDMHSALLAAGYGTRLRLEGPLQPDTAPGGDEAEEQPQSPLQRPPNYLSAMLTYMAQVGDAVAEADPAPSEAQNYFAMLQETPSTLLPRLVAQWGCSDSTAERVASLLGSDLVHEVLKAVIGPVRLQQDASQQDGQPPADASQTTGCVCPTCTTTAATSEALSGVRCRVPLLEQASKPDEGREDLSLPEGLQQQGNEQENAEDMDAAAESSILPILGSVGSMGKKATIKSLRSPILKELHGIAPLRASLGAALALLQDCDAQSDGSVPLAPAPSAPTASAGMTAPGRLHSSYDSSDSDLAEAGREGGGAASGLASTCVLGADAEELLILALRGSDAQEPLRQWLKLLLQSSPKLASLQALAADHGELPAVLATDHRRTAKKLAEAGRWVEAVHEAQEAHTLDDALLLRAITGLAEQVQRGDMHEDAQDKLWECCRCLSHTEAAAGAVLQHLGVWDLHKAHDLLNWAQQHIPENNAIHERLEETLKDLSFCKDVLSHPEAFSEFKSWQSVKRALDEDPVLLGRRLITCGASAAARELCSVRQSPASYCIEAHVAYLSGLLSSSEAENKLLDTMRCLRALPEAQAIEVALQLAGSPQLASGSSQALLLSFLRERQTRLSAGQRSSFGAITLSLHVPQPWRERLSHLLGRPDLLLESLIMAQQFDAAREILQQAPHLQSDNLLRQYARKAVNCQSENLLERASSMALTDKDVAPSILTGDAKQNAIIRQHFRYLIAPSAALVACILSLSSSEVAAAESALRVASDLVKQQLSLDTNALAGDETRMEPALEAASAAVALLGYAGEQLDKLASAGHKSVKTTAAATSIRAEVAELARRADLIQVLLSNAVPVSMQSLETTAQVEQLMGQLLQQEHYGLAAYVGKRWNLPVQHAWEQWALSLVLLGRYEDAETRLKQAMKYADDSQSNRTPEEITLSSVKALEETAPLNLDGLQSLCSALTTAAMQENEGPLSVSDYLKVLRGPQKLPTPQAAAYKSMPEAQMVGRRIALAERLLHDHAPGSLLPFMFRHGRAAAACELAFPPASGAVGDSSNHHADARYSAESLLELACGHGELRTLQRTLAAGGHRGRKALMGICEKLSQAPDHPDHDGPARAADRLPVEDRLQFVHRCHLAMHRPDLAGQACVQLSCLAPDFTTAIRQLANAVLHFESASAQGCKALSKAEATERILLAHMQSQVYEDAAASAAAEARPLFGVRIPGLGLPANSELRPGDFCLYEDVPGTGLPSAQERRLAVAMRLLPRRFDLGFRALHAFCPAQTARIFAAVAAALAAQGRTAELRGLLQNIQGLVTSDEWDQVLTAAVDTLASAPDGTGRWSAAWSGSEALSSPAEELILSMHSPHAQVEAFLRLSCCEQAFRTASNAGNTAAVRRVLAEARRRSDVDVVALCDEYLRLNRWAPS</sequence>
<evidence type="ECO:0000313" key="4">
    <source>
        <dbReference type="Proteomes" id="UP001497392"/>
    </source>
</evidence>
<feature type="domain" description="ZFYVE26-like TPR repeats" evidence="2">
    <location>
        <begin position="1415"/>
        <end position="1547"/>
    </location>
</feature>
<feature type="region of interest" description="Disordered" evidence="1">
    <location>
        <begin position="406"/>
        <end position="447"/>
    </location>
</feature>
<dbReference type="EMBL" id="CAXHTA020000003">
    <property type="protein sequence ID" value="CAL5220409.1"/>
    <property type="molecule type" value="Genomic_DNA"/>
</dbReference>
<evidence type="ECO:0000259" key="2">
    <source>
        <dbReference type="Pfam" id="PF25569"/>
    </source>
</evidence>
<dbReference type="Pfam" id="PF25569">
    <property type="entry name" value="TPR_ZFYVE26"/>
    <property type="match status" value="1"/>
</dbReference>
<name>A0ABP1FMM2_9CHLO</name>
<keyword evidence="4" id="KW-1185">Reference proteome</keyword>
<dbReference type="PANTHER" id="PTHR35478">
    <property type="entry name" value="ZINC FINGER FYVE DOMAIN PROTEIN"/>
    <property type="match status" value="1"/>
</dbReference>
<accession>A0ABP1FMM2</accession>
<organism evidence="3 4">
    <name type="scientific">Coccomyxa viridis</name>
    <dbReference type="NCBI Taxonomy" id="1274662"/>
    <lineage>
        <taxon>Eukaryota</taxon>
        <taxon>Viridiplantae</taxon>
        <taxon>Chlorophyta</taxon>
        <taxon>core chlorophytes</taxon>
        <taxon>Trebouxiophyceae</taxon>
        <taxon>Trebouxiophyceae incertae sedis</taxon>
        <taxon>Coccomyxaceae</taxon>
        <taxon>Coccomyxa</taxon>
    </lineage>
</organism>
<evidence type="ECO:0000256" key="1">
    <source>
        <dbReference type="SAM" id="MobiDB-lite"/>
    </source>
</evidence>
<feature type="compositionally biased region" description="Low complexity" evidence="1">
    <location>
        <begin position="416"/>
        <end position="435"/>
    </location>
</feature>
<gene>
    <name evidence="3" type="primary">g2420</name>
    <name evidence="3" type="ORF">VP750_LOCUS2068</name>
</gene>
<feature type="region of interest" description="Disordered" evidence="1">
    <location>
        <begin position="159"/>
        <end position="186"/>
    </location>
</feature>
<dbReference type="Proteomes" id="UP001497392">
    <property type="component" value="Unassembled WGS sequence"/>
</dbReference>
<dbReference type="InterPro" id="IPR057946">
    <property type="entry name" value="TPR_ZFYVE26"/>
</dbReference>
<comment type="caution">
    <text evidence="3">The sequence shown here is derived from an EMBL/GenBank/DDBJ whole genome shotgun (WGS) entry which is preliminary data.</text>
</comment>
<dbReference type="PANTHER" id="PTHR35478:SF1">
    <property type="entry name" value="ZINC FINGER FYVE DOMAIN-CONTAINING PROTEIN 26"/>
    <property type="match status" value="1"/>
</dbReference>